<dbReference type="RefSeq" id="WP_188532661.1">
    <property type="nucleotide sequence ID" value="NZ_BMGR01000014.1"/>
</dbReference>
<keyword evidence="1" id="KW-0472">Membrane</keyword>
<keyword evidence="3" id="KW-1185">Reference proteome</keyword>
<dbReference type="EMBL" id="BMGR01000014">
    <property type="protein sequence ID" value="GGG17621.1"/>
    <property type="molecule type" value="Genomic_DNA"/>
</dbReference>
<reference evidence="2" key="2">
    <citation type="submission" date="2020-09" db="EMBL/GenBank/DDBJ databases">
        <authorList>
            <person name="Sun Q."/>
            <person name="Zhou Y."/>
        </authorList>
    </citation>
    <scope>NUCLEOTIDE SEQUENCE</scope>
    <source>
        <strain evidence="2">CGMCC 1.12987</strain>
    </source>
</reference>
<evidence type="ECO:0000313" key="2">
    <source>
        <dbReference type="EMBL" id="GGG17621.1"/>
    </source>
</evidence>
<protein>
    <submittedName>
        <fullName evidence="2">Uncharacterized protein</fullName>
    </submittedName>
</protein>
<name>A0A917G166_9BACL</name>
<reference evidence="2" key="1">
    <citation type="journal article" date="2014" name="Int. J. Syst. Evol. Microbiol.">
        <title>Complete genome sequence of Corynebacterium casei LMG S-19264T (=DSM 44701T), isolated from a smear-ripened cheese.</title>
        <authorList>
            <consortium name="US DOE Joint Genome Institute (JGI-PGF)"/>
            <person name="Walter F."/>
            <person name="Albersmeier A."/>
            <person name="Kalinowski J."/>
            <person name="Ruckert C."/>
        </authorList>
    </citation>
    <scope>NUCLEOTIDE SEQUENCE</scope>
    <source>
        <strain evidence="2">CGMCC 1.12987</strain>
    </source>
</reference>
<evidence type="ECO:0000313" key="3">
    <source>
        <dbReference type="Proteomes" id="UP000644756"/>
    </source>
</evidence>
<sequence>MWAIIFNIILWYLVIGHIQSWRWLIEARIKCVDLRDPMWSEFLNSLKGIASFTFLGTLFWLPAILLNMSRRLRRKTKVRHKTAMTWLQAFQKTVLLYKELQAWRRNDIQ</sequence>
<dbReference type="AlphaFoldDB" id="A0A917G166"/>
<feature type="transmembrane region" description="Helical" evidence="1">
    <location>
        <begin position="45"/>
        <end position="66"/>
    </location>
</feature>
<keyword evidence="1" id="KW-1133">Transmembrane helix</keyword>
<gene>
    <name evidence="2" type="ORF">GCM10010916_38070</name>
</gene>
<feature type="transmembrane region" description="Helical" evidence="1">
    <location>
        <begin position="5"/>
        <end position="25"/>
    </location>
</feature>
<accession>A0A917G166</accession>
<organism evidence="2 3">
    <name type="scientific">Paenibacillus abyssi</name>
    <dbReference type="NCBI Taxonomy" id="1340531"/>
    <lineage>
        <taxon>Bacteria</taxon>
        <taxon>Bacillati</taxon>
        <taxon>Bacillota</taxon>
        <taxon>Bacilli</taxon>
        <taxon>Bacillales</taxon>
        <taxon>Paenibacillaceae</taxon>
        <taxon>Paenibacillus</taxon>
    </lineage>
</organism>
<dbReference type="Proteomes" id="UP000644756">
    <property type="component" value="Unassembled WGS sequence"/>
</dbReference>
<comment type="caution">
    <text evidence="2">The sequence shown here is derived from an EMBL/GenBank/DDBJ whole genome shotgun (WGS) entry which is preliminary data.</text>
</comment>
<proteinExistence type="predicted"/>
<evidence type="ECO:0000256" key="1">
    <source>
        <dbReference type="SAM" id="Phobius"/>
    </source>
</evidence>
<keyword evidence="1" id="KW-0812">Transmembrane</keyword>